<dbReference type="Proteomes" id="UP000230392">
    <property type="component" value="Unassembled WGS sequence"/>
</dbReference>
<keyword evidence="7" id="KW-0067">ATP-binding</keyword>
<organism evidence="12 13">
    <name type="scientific">bacterium (Candidatus Ratteibacteria) CG23_combo_of_CG06-09_8_20_14_all_48_7</name>
    <dbReference type="NCBI Taxonomy" id="2014292"/>
    <lineage>
        <taxon>Bacteria</taxon>
        <taxon>Candidatus Ratteibacteria</taxon>
    </lineage>
</organism>
<dbReference type="Pfam" id="PF13361">
    <property type="entry name" value="UvrD_C"/>
    <property type="match status" value="1"/>
</dbReference>
<dbReference type="InterPro" id="IPR027417">
    <property type="entry name" value="P-loop_NTPase"/>
</dbReference>
<reference evidence="12 13" key="1">
    <citation type="submission" date="2017-09" db="EMBL/GenBank/DDBJ databases">
        <title>Depth-based differentiation of microbial function through sediment-hosted aquifers and enrichment of novel symbionts in the deep terrestrial subsurface.</title>
        <authorList>
            <person name="Probst A.J."/>
            <person name="Ladd B."/>
            <person name="Jarett J.K."/>
            <person name="Geller-Mcgrath D.E."/>
            <person name="Sieber C.M."/>
            <person name="Emerson J.B."/>
            <person name="Anantharaman K."/>
            <person name="Thomas B.C."/>
            <person name="Malmstrom R."/>
            <person name="Stieglmeier M."/>
            <person name="Klingl A."/>
            <person name="Woyke T."/>
            <person name="Ryan C.M."/>
            <person name="Banfield J.F."/>
        </authorList>
    </citation>
    <scope>NUCLEOTIDE SEQUENCE [LARGE SCALE GENOMIC DNA]</scope>
    <source>
        <strain evidence="12">CG23_combo_of_CG06-09_8_20_14_all_48_7</strain>
    </source>
</reference>
<feature type="non-terminal residue" evidence="12">
    <location>
        <position position="1"/>
    </location>
</feature>
<dbReference type="GO" id="GO:0005524">
    <property type="term" value="F:ATP binding"/>
    <property type="evidence" value="ECO:0007669"/>
    <property type="project" value="UniProtKB-KW"/>
</dbReference>
<keyword evidence="8" id="KW-0238">DNA-binding</keyword>
<evidence type="ECO:0000256" key="7">
    <source>
        <dbReference type="ARBA" id="ARBA00022840"/>
    </source>
</evidence>
<keyword evidence="5" id="KW-0347">Helicase</keyword>
<evidence type="ECO:0000256" key="1">
    <source>
        <dbReference type="ARBA" id="ARBA00022722"/>
    </source>
</evidence>
<dbReference type="PANTHER" id="PTHR11070:SF2">
    <property type="entry name" value="ATP-DEPENDENT DNA HELICASE SRS2"/>
    <property type="match status" value="1"/>
</dbReference>
<proteinExistence type="predicted"/>
<dbReference type="GO" id="GO:0003677">
    <property type="term" value="F:DNA binding"/>
    <property type="evidence" value="ECO:0007669"/>
    <property type="project" value="UniProtKB-KW"/>
</dbReference>
<evidence type="ECO:0000256" key="9">
    <source>
        <dbReference type="ARBA" id="ARBA00023204"/>
    </source>
</evidence>
<keyword evidence="3" id="KW-0227">DNA damage</keyword>
<evidence type="ECO:0000259" key="10">
    <source>
        <dbReference type="Pfam" id="PF12705"/>
    </source>
</evidence>
<gene>
    <name evidence="12" type="ORF">COX46_03625</name>
</gene>
<dbReference type="GO" id="GO:0043138">
    <property type="term" value="F:3'-5' DNA helicase activity"/>
    <property type="evidence" value="ECO:0007669"/>
    <property type="project" value="TreeGrafter"/>
</dbReference>
<accession>A0A2G9YAF1</accession>
<evidence type="ECO:0000256" key="6">
    <source>
        <dbReference type="ARBA" id="ARBA00022839"/>
    </source>
</evidence>
<evidence type="ECO:0000259" key="11">
    <source>
        <dbReference type="Pfam" id="PF13361"/>
    </source>
</evidence>
<dbReference type="InterPro" id="IPR014017">
    <property type="entry name" value="DNA_helicase_UvrD-like_C"/>
</dbReference>
<evidence type="ECO:0000256" key="2">
    <source>
        <dbReference type="ARBA" id="ARBA00022741"/>
    </source>
</evidence>
<keyword evidence="9" id="KW-0234">DNA repair</keyword>
<dbReference type="Gene3D" id="3.40.50.300">
    <property type="entry name" value="P-loop containing nucleotide triphosphate hydrolases"/>
    <property type="match status" value="1"/>
</dbReference>
<evidence type="ECO:0000313" key="13">
    <source>
        <dbReference type="Proteomes" id="UP000230392"/>
    </source>
</evidence>
<name>A0A2G9YAF1_9BACT</name>
<dbReference type="Pfam" id="PF12705">
    <property type="entry name" value="PDDEXK_1"/>
    <property type="match status" value="1"/>
</dbReference>
<dbReference type="AlphaFoldDB" id="A0A2G9YAF1"/>
<keyword evidence="1" id="KW-0540">Nuclease</keyword>
<evidence type="ECO:0000256" key="8">
    <source>
        <dbReference type="ARBA" id="ARBA00023125"/>
    </source>
</evidence>
<dbReference type="Gene3D" id="3.90.320.10">
    <property type="match status" value="1"/>
</dbReference>
<dbReference type="InterPro" id="IPR038726">
    <property type="entry name" value="PDDEXK_AddAB-type"/>
</dbReference>
<protein>
    <submittedName>
        <fullName evidence="12">Uncharacterized protein</fullName>
    </submittedName>
</protein>
<dbReference type="PANTHER" id="PTHR11070">
    <property type="entry name" value="UVRD / RECB / PCRA DNA HELICASE FAMILY MEMBER"/>
    <property type="match status" value="1"/>
</dbReference>
<sequence length="364" mass="41425">IKDRLEKHGKRPEEPKANVSVEGLDAVQILTVHSAKGLEFPIVFLPGLDEELKASKKQGEILAMEIGSDRLRLAYQPDNTLRKYHPLFIADRERQKEEERHLFYVGVTRARDALFLTASETNRKTKESRLSWLLDHIDPDEPPVLPGFTVKREETPEEEVLIAEKEESFKKSPVPLEPCFFQEIPVPEGEFQSVTSSLEKGEGNVSWKFFGEVMHQILDDISRGYMKPFPEEVKKRFLRLAYPLPISGAVSLAEEAVRQMQILLSSPAGEIILPQPDGFSEVPVIFVEGSTHISGRIDRLIIKQDTIFIYDYKTGPIGSTEIVPAVNYYSAQLRTYRKALELIYPGRMVKMFLIFTYTGEVRGC</sequence>
<keyword evidence="4" id="KW-0378">Hydrolase</keyword>
<dbReference type="SUPFAM" id="SSF52980">
    <property type="entry name" value="Restriction endonuclease-like"/>
    <property type="match status" value="1"/>
</dbReference>
<dbReference type="EMBL" id="PCRF01000176">
    <property type="protein sequence ID" value="PIP16210.1"/>
    <property type="molecule type" value="Genomic_DNA"/>
</dbReference>
<dbReference type="GO" id="GO:0004527">
    <property type="term" value="F:exonuclease activity"/>
    <property type="evidence" value="ECO:0007669"/>
    <property type="project" value="UniProtKB-KW"/>
</dbReference>
<dbReference type="GO" id="GO:0005829">
    <property type="term" value="C:cytosol"/>
    <property type="evidence" value="ECO:0007669"/>
    <property type="project" value="TreeGrafter"/>
</dbReference>
<feature type="domain" description="PD-(D/E)XK endonuclease-like" evidence="10">
    <location>
        <begin position="210"/>
        <end position="355"/>
    </location>
</feature>
<dbReference type="InterPro" id="IPR011335">
    <property type="entry name" value="Restrct_endonuc-II-like"/>
</dbReference>
<keyword evidence="2" id="KW-0547">Nucleotide-binding</keyword>
<dbReference type="GO" id="GO:0000725">
    <property type="term" value="P:recombinational repair"/>
    <property type="evidence" value="ECO:0007669"/>
    <property type="project" value="TreeGrafter"/>
</dbReference>
<dbReference type="SUPFAM" id="SSF52540">
    <property type="entry name" value="P-loop containing nucleoside triphosphate hydrolases"/>
    <property type="match status" value="1"/>
</dbReference>
<feature type="domain" description="UvrD-like helicase C-terminal" evidence="11">
    <location>
        <begin position="25"/>
        <end position="120"/>
    </location>
</feature>
<evidence type="ECO:0000256" key="3">
    <source>
        <dbReference type="ARBA" id="ARBA00022763"/>
    </source>
</evidence>
<evidence type="ECO:0000256" key="5">
    <source>
        <dbReference type="ARBA" id="ARBA00022806"/>
    </source>
</evidence>
<dbReference type="InterPro" id="IPR000212">
    <property type="entry name" value="DNA_helicase_UvrD/REP"/>
</dbReference>
<evidence type="ECO:0000256" key="4">
    <source>
        <dbReference type="ARBA" id="ARBA00022801"/>
    </source>
</evidence>
<dbReference type="InterPro" id="IPR011604">
    <property type="entry name" value="PDDEXK-like_dom_sf"/>
</dbReference>
<keyword evidence="6" id="KW-0269">Exonuclease</keyword>
<evidence type="ECO:0000313" key="12">
    <source>
        <dbReference type="EMBL" id="PIP16210.1"/>
    </source>
</evidence>
<comment type="caution">
    <text evidence="12">The sequence shown here is derived from an EMBL/GenBank/DDBJ whole genome shotgun (WGS) entry which is preliminary data.</text>
</comment>